<evidence type="ECO:0000313" key="2">
    <source>
        <dbReference type="Proteomes" id="UP000821866"/>
    </source>
</evidence>
<dbReference type="PANTHER" id="PTHR45748:SF7">
    <property type="entry name" value="1-PHOSPHATIDYLINOSITOL 3-PHOSPHATE 5-KINASE-RELATED"/>
    <property type="match status" value="1"/>
</dbReference>
<proteinExistence type="predicted"/>
<dbReference type="InterPro" id="IPR002423">
    <property type="entry name" value="Cpn60/GroEL/TCP-1"/>
</dbReference>
<sequence>MTRSDLASKIAIDAVKTVCIEEGGHKEIDIKRYAKVEKVPGGAIEDSCVLRGVMLNKDVTHPRMKRRIEKPRIVLLDCNLEYKKGRARRIEKPRIVLLDCNLEYKKGESQFCRHGPLCRSLPKHILAEQLFNLRKPTLLWSTEAFA</sequence>
<dbReference type="InterPro" id="IPR027410">
    <property type="entry name" value="TCP-1-like_intermed_sf"/>
</dbReference>
<keyword evidence="2" id="KW-1185">Reference proteome</keyword>
<organism evidence="1 2">
    <name type="scientific">Rhipicephalus microplus</name>
    <name type="common">Cattle tick</name>
    <name type="synonym">Boophilus microplus</name>
    <dbReference type="NCBI Taxonomy" id="6941"/>
    <lineage>
        <taxon>Eukaryota</taxon>
        <taxon>Metazoa</taxon>
        <taxon>Ecdysozoa</taxon>
        <taxon>Arthropoda</taxon>
        <taxon>Chelicerata</taxon>
        <taxon>Arachnida</taxon>
        <taxon>Acari</taxon>
        <taxon>Parasitiformes</taxon>
        <taxon>Ixodida</taxon>
        <taxon>Ixodoidea</taxon>
        <taxon>Ixodidae</taxon>
        <taxon>Rhipicephalinae</taxon>
        <taxon>Rhipicephalus</taxon>
        <taxon>Boophilus</taxon>
    </lineage>
</organism>
<dbReference type="SUPFAM" id="SSF52029">
    <property type="entry name" value="GroEL apical domain-like"/>
    <property type="match status" value="1"/>
</dbReference>
<dbReference type="GO" id="GO:0046854">
    <property type="term" value="P:phosphatidylinositol phosphate biosynthetic process"/>
    <property type="evidence" value="ECO:0007669"/>
    <property type="project" value="TreeGrafter"/>
</dbReference>
<reference evidence="1" key="1">
    <citation type="journal article" date="2020" name="Cell">
        <title>Large-Scale Comparative Analyses of Tick Genomes Elucidate Their Genetic Diversity and Vector Capacities.</title>
        <authorList>
            <consortium name="Tick Genome and Microbiome Consortium (TIGMIC)"/>
            <person name="Jia N."/>
            <person name="Wang J."/>
            <person name="Shi W."/>
            <person name="Du L."/>
            <person name="Sun Y."/>
            <person name="Zhan W."/>
            <person name="Jiang J.F."/>
            <person name="Wang Q."/>
            <person name="Zhang B."/>
            <person name="Ji P."/>
            <person name="Bell-Sakyi L."/>
            <person name="Cui X.M."/>
            <person name="Yuan T.T."/>
            <person name="Jiang B.G."/>
            <person name="Yang W.F."/>
            <person name="Lam T.T."/>
            <person name="Chang Q.C."/>
            <person name="Ding S.J."/>
            <person name="Wang X.J."/>
            <person name="Zhu J.G."/>
            <person name="Ruan X.D."/>
            <person name="Zhao L."/>
            <person name="Wei J.T."/>
            <person name="Ye R.Z."/>
            <person name="Que T.C."/>
            <person name="Du C.H."/>
            <person name="Zhou Y.H."/>
            <person name="Cheng J.X."/>
            <person name="Dai P.F."/>
            <person name="Guo W.B."/>
            <person name="Han X.H."/>
            <person name="Huang E.J."/>
            <person name="Li L.F."/>
            <person name="Wei W."/>
            <person name="Gao Y.C."/>
            <person name="Liu J.Z."/>
            <person name="Shao H.Z."/>
            <person name="Wang X."/>
            <person name="Wang C.C."/>
            <person name="Yang T.C."/>
            <person name="Huo Q.B."/>
            <person name="Li W."/>
            <person name="Chen H.Y."/>
            <person name="Chen S.E."/>
            <person name="Zhou L.G."/>
            <person name="Ni X.B."/>
            <person name="Tian J.H."/>
            <person name="Sheng Y."/>
            <person name="Liu T."/>
            <person name="Pan Y.S."/>
            <person name="Xia L.Y."/>
            <person name="Li J."/>
            <person name="Zhao F."/>
            <person name="Cao W.C."/>
        </authorList>
    </citation>
    <scope>NUCLEOTIDE SEQUENCE</scope>
    <source>
        <strain evidence="1">Rmic-2018</strain>
    </source>
</reference>
<accession>A0A9J6EWL4</accession>
<dbReference type="EMBL" id="JABSTU010000001">
    <property type="protein sequence ID" value="KAH8038649.1"/>
    <property type="molecule type" value="Genomic_DNA"/>
</dbReference>
<gene>
    <name evidence="1" type="ORF">HPB51_002793</name>
</gene>
<protein>
    <submittedName>
        <fullName evidence="1">Uncharacterized protein</fullName>
    </submittedName>
</protein>
<dbReference type="GO" id="GO:0005524">
    <property type="term" value="F:ATP binding"/>
    <property type="evidence" value="ECO:0007669"/>
    <property type="project" value="InterPro"/>
</dbReference>
<dbReference type="GO" id="GO:0010008">
    <property type="term" value="C:endosome membrane"/>
    <property type="evidence" value="ECO:0007669"/>
    <property type="project" value="TreeGrafter"/>
</dbReference>
<comment type="caution">
    <text evidence="1">The sequence shown here is derived from an EMBL/GenBank/DDBJ whole genome shotgun (WGS) entry which is preliminary data.</text>
</comment>
<reference evidence="1" key="2">
    <citation type="submission" date="2021-09" db="EMBL/GenBank/DDBJ databases">
        <authorList>
            <person name="Jia N."/>
            <person name="Wang J."/>
            <person name="Shi W."/>
            <person name="Du L."/>
            <person name="Sun Y."/>
            <person name="Zhan W."/>
            <person name="Jiang J."/>
            <person name="Wang Q."/>
            <person name="Zhang B."/>
            <person name="Ji P."/>
            <person name="Sakyi L.B."/>
            <person name="Cui X."/>
            <person name="Yuan T."/>
            <person name="Jiang B."/>
            <person name="Yang W."/>
            <person name="Lam T.T.-Y."/>
            <person name="Chang Q."/>
            <person name="Ding S."/>
            <person name="Wang X."/>
            <person name="Zhu J."/>
            <person name="Ruan X."/>
            <person name="Zhao L."/>
            <person name="Wei J."/>
            <person name="Que T."/>
            <person name="Du C."/>
            <person name="Cheng J."/>
            <person name="Dai P."/>
            <person name="Han X."/>
            <person name="Huang E."/>
            <person name="Gao Y."/>
            <person name="Liu J."/>
            <person name="Shao H."/>
            <person name="Ye R."/>
            <person name="Li L."/>
            <person name="Wei W."/>
            <person name="Wang X."/>
            <person name="Wang C."/>
            <person name="Huo Q."/>
            <person name="Li W."/>
            <person name="Guo W."/>
            <person name="Chen H."/>
            <person name="Chen S."/>
            <person name="Zhou L."/>
            <person name="Zhou L."/>
            <person name="Ni X."/>
            <person name="Tian J."/>
            <person name="Zhou Y."/>
            <person name="Sheng Y."/>
            <person name="Liu T."/>
            <person name="Pan Y."/>
            <person name="Xia L."/>
            <person name="Li J."/>
            <person name="Zhao F."/>
            <person name="Cao W."/>
        </authorList>
    </citation>
    <scope>NUCLEOTIDE SEQUENCE</scope>
    <source>
        <strain evidence="1">Rmic-2018</strain>
        <tissue evidence="1">Larvae</tissue>
    </source>
</reference>
<dbReference type="Gene3D" id="3.30.260.10">
    <property type="entry name" value="TCP-1-like chaperonin intermediate domain"/>
    <property type="match status" value="1"/>
</dbReference>
<dbReference type="Pfam" id="PF00118">
    <property type="entry name" value="Cpn60_TCP1"/>
    <property type="match status" value="1"/>
</dbReference>
<dbReference type="Proteomes" id="UP000821866">
    <property type="component" value="Chromosome 1"/>
</dbReference>
<dbReference type="SUPFAM" id="SSF54849">
    <property type="entry name" value="GroEL-intermediate domain like"/>
    <property type="match status" value="1"/>
</dbReference>
<evidence type="ECO:0000313" key="1">
    <source>
        <dbReference type="EMBL" id="KAH8038649.1"/>
    </source>
</evidence>
<name>A0A9J6EWL4_RHIMP</name>
<dbReference type="PANTHER" id="PTHR45748">
    <property type="entry name" value="1-PHOSPHATIDYLINOSITOL 3-PHOSPHATE 5-KINASE-RELATED"/>
    <property type="match status" value="1"/>
</dbReference>
<dbReference type="InterPro" id="IPR027409">
    <property type="entry name" value="GroEL-like_apical_dom_sf"/>
</dbReference>
<dbReference type="GO" id="GO:0000285">
    <property type="term" value="F:1-phosphatidylinositol-3-phosphate 5-kinase activity"/>
    <property type="evidence" value="ECO:0007669"/>
    <property type="project" value="TreeGrafter"/>
</dbReference>
<dbReference type="Gene3D" id="3.50.7.10">
    <property type="entry name" value="GroEL"/>
    <property type="match status" value="1"/>
</dbReference>
<dbReference type="AlphaFoldDB" id="A0A9J6EWL4"/>